<dbReference type="SUPFAM" id="SSF52540">
    <property type="entry name" value="P-loop containing nucleoside triphosphate hydrolases"/>
    <property type="match status" value="1"/>
</dbReference>
<dbReference type="CDD" id="cd01428">
    <property type="entry name" value="ADK"/>
    <property type="match status" value="1"/>
</dbReference>
<dbReference type="NCBIfam" id="NF011104">
    <property type="entry name" value="PRK14531.1"/>
    <property type="match status" value="1"/>
</dbReference>
<dbReference type="EMBL" id="UINC01002160">
    <property type="protein sequence ID" value="SUZ93608.1"/>
    <property type="molecule type" value="Genomic_DNA"/>
</dbReference>
<proteinExistence type="inferred from homology"/>
<name>A0A381RRJ5_9ZZZZ</name>
<dbReference type="InterPro" id="IPR033690">
    <property type="entry name" value="Adenylat_kinase_CS"/>
</dbReference>
<keyword evidence="1" id="KW-0808">Transferase</keyword>
<dbReference type="InterPro" id="IPR027417">
    <property type="entry name" value="P-loop_NTPase"/>
</dbReference>
<organism evidence="4">
    <name type="scientific">marine metagenome</name>
    <dbReference type="NCBI Taxonomy" id="408172"/>
    <lineage>
        <taxon>unclassified sequences</taxon>
        <taxon>metagenomes</taxon>
        <taxon>ecological metagenomes</taxon>
    </lineage>
</organism>
<dbReference type="Gene3D" id="3.40.50.300">
    <property type="entry name" value="P-loop containing nucleotide triphosphate hydrolases"/>
    <property type="match status" value="1"/>
</dbReference>
<dbReference type="GO" id="GO:0006139">
    <property type="term" value="P:nucleobase-containing compound metabolic process"/>
    <property type="evidence" value="ECO:0007669"/>
    <property type="project" value="InterPro"/>
</dbReference>
<dbReference type="GO" id="GO:0005524">
    <property type="term" value="F:ATP binding"/>
    <property type="evidence" value="ECO:0007669"/>
    <property type="project" value="InterPro"/>
</dbReference>
<dbReference type="Pfam" id="PF00406">
    <property type="entry name" value="ADK"/>
    <property type="match status" value="1"/>
</dbReference>
<dbReference type="AlphaFoldDB" id="A0A381RRJ5"/>
<dbReference type="NCBIfam" id="NF011105">
    <property type="entry name" value="PRK14532.1"/>
    <property type="match status" value="1"/>
</dbReference>
<dbReference type="PRINTS" id="PR00094">
    <property type="entry name" value="ADENYLTKNASE"/>
</dbReference>
<protein>
    <recommendedName>
        <fullName evidence="5">Adenylate kinase active site lid domain-containing protein</fullName>
    </recommendedName>
</protein>
<reference evidence="4" key="1">
    <citation type="submission" date="2018-05" db="EMBL/GenBank/DDBJ databases">
        <authorList>
            <person name="Lanie J.A."/>
            <person name="Ng W.-L."/>
            <person name="Kazmierczak K.M."/>
            <person name="Andrzejewski T.M."/>
            <person name="Davidsen T.M."/>
            <person name="Wayne K.J."/>
            <person name="Tettelin H."/>
            <person name="Glass J.I."/>
            <person name="Rusch D."/>
            <person name="Podicherti R."/>
            <person name="Tsui H.-C.T."/>
            <person name="Winkler M.E."/>
        </authorList>
    </citation>
    <scope>NUCLEOTIDE SEQUENCE</scope>
</reference>
<dbReference type="NCBIfam" id="NF001381">
    <property type="entry name" value="PRK00279.1-3"/>
    <property type="match status" value="1"/>
</dbReference>
<evidence type="ECO:0000256" key="1">
    <source>
        <dbReference type="ARBA" id="ARBA00022679"/>
    </source>
</evidence>
<dbReference type="HAMAP" id="MF_00235">
    <property type="entry name" value="Adenylate_kinase_Adk"/>
    <property type="match status" value="1"/>
</dbReference>
<evidence type="ECO:0008006" key="5">
    <source>
        <dbReference type="Google" id="ProtNLM"/>
    </source>
</evidence>
<accession>A0A381RRJ5</accession>
<keyword evidence="3" id="KW-0418">Kinase</keyword>
<dbReference type="PROSITE" id="PS00113">
    <property type="entry name" value="ADENYLATE_KINASE"/>
    <property type="match status" value="1"/>
</dbReference>
<evidence type="ECO:0000313" key="4">
    <source>
        <dbReference type="EMBL" id="SUZ93608.1"/>
    </source>
</evidence>
<evidence type="ECO:0000256" key="2">
    <source>
        <dbReference type="ARBA" id="ARBA00022741"/>
    </source>
</evidence>
<dbReference type="PANTHER" id="PTHR23359">
    <property type="entry name" value="NUCLEOTIDE KINASE"/>
    <property type="match status" value="1"/>
</dbReference>
<gene>
    <name evidence="4" type="ORF">METZ01_LOCUS46462</name>
</gene>
<dbReference type="GO" id="GO:0019205">
    <property type="term" value="F:nucleobase-containing compound kinase activity"/>
    <property type="evidence" value="ECO:0007669"/>
    <property type="project" value="InterPro"/>
</dbReference>
<evidence type="ECO:0000256" key="3">
    <source>
        <dbReference type="ARBA" id="ARBA00022777"/>
    </source>
</evidence>
<dbReference type="InterPro" id="IPR000850">
    <property type="entry name" value="Adenylat/UMP-CMP_kin"/>
</dbReference>
<keyword evidence="2" id="KW-0547">Nucleotide-binding</keyword>
<sequence length="191" mass="21835">MINLILFGKPGSGKGTQAEFIKNKYNLVHISTGDVFRYNISMQTELGLLAKSYMDRGDLVPDNVTIKMLETEVNKSPNANGFIFDGFPRTTIQAEMLDKFLKNKDLEISMTISLEVDQDVLLERLISRGKESGRVDDQDKLKIQNRFEEYNQKTSKLMEYYNNQGKFYSVEGLGEINEITQKICNLIDSKI</sequence>
<dbReference type="NCBIfam" id="NF011100">
    <property type="entry name" value="PRK14527.1"/>
    <property type="match status" value="1"/>
</dbReference>